<dbReference type="AlphaFoldDB" id="A0A1Y3EIP5"/>
<comment type="caution">
    <text evidence="9">The sequence shown here is derived from an EMBL/GenBank/DDBJ whole genome shotgun (WGS) entry which is preliminary data.</text>
</comment>
<feature type="coiled-coil region" evidence="6">
    <location>
        <begin position="115"/>
        <end position="142"/>
    </location>
</feature>
<organism evidence="9 10">
    <name type="scientific">Trichinella nativa</name>
    <dbReference type="NCBI Taxonomy" id="6335"/>
    <lineage>
        <taxon>Eukaryota</taxon>
        <taxon>Metazoa</taxon>
        <taxon>Ecdysozoa</taxon>
        <taxon>Nematoda</taxon>
        <taxon>Enoplea</taxon>
        <taxon>Dorylaimia</taxon>
        <taxon>Trichinellida</taxon>
        <taxon>Trichinellidae</taxon>
        <taxon>Trichinella</taxon>
    </lineage>
</organism>
<evidence type="ECO:0000256" key="5">
    <source>
        <dbReference type="ARBA" id="ARBA00022840"/>
    </source>
</evidence>
<dbReference type="SUPFAM" id="SSF56112">
    <property type="entry name" value="Protein kinase-like (PK-like)"/>
    <property type="match status" value="1"/>
</dbReference>
<evidence type="ECO:0000256" key="2">
    <source>
        <dbReference type="ARBA" id="ARBA00022679"/>
    </source>
</evidence>
<dbReference type="CDD" id="cd17687">
    <property type="entry name" value="RUN_SGSM1_like"/>
    <property type="match status" value="1"/>
</dbReference>
<dbReference type="Gene3D" id="1.10.510.10">
    <property type="entry name" value="Transferase(Phosphotransferase) domain 1"/>
    <property type="match status" value="1"/>
</dbReference>
<evidence type="ECO:0000259" key="8">
    <source>
        <dbReference type="PROSITE" id="PS50826"/>
    </source>
</evidence>
<gene>
    <name evidence="9" type="ORF">D917_09583</name>
</gene>
<dbReference type="GO" id="GO:0005524">
    <property type="term" value="F:ATP binding"/>
    <property type="evidence" value="ECO:0007669"/>
    <property type="project" value="UniProtKB-KW"/>
</dbReference>
<dbReference type="InterPro" id="IPR000719">
    <property type="entry name" value="Prot_kinase_dom"/>
</dbReference>
<sequence>MFRALAIFMNIGDMKIYYHLDVDWWSLGVLLHTLVVGEFPFQVSREKIHIAPGYRPPRNLDQSLQRLLLKLLRINSAERIQSLSAYQREAYFADVSFEAIIEQKLSPLEEINIYKNRLIRKRKKELENLAEEEENLEDYDEEYCKHIVEEAVLKKVISESDSCLLSLCLAVEHCLLHGLRKRVFGLFGRATTFALLHKIAVSFPPAEQIFRKAVSLEKLSLTRKRHQSVLVQHEIVWIRLAITEKVLDIIVKYISENARKYYDENALMRDSVSSSMVAGLLVGICALEYTQLEVSKDDSLELNPCSTIFQQEDSYSDFHKKSITSPKPTLE</sequence>
<dbReference type="Proteomes" id="UP000243006">
    <property type="component" value="Unassembled WGS sequence"/>
</dbReference>
<dbReference type="Pfam" id="PF02759">
    <property type="entry name" value="RUN"/>
    <property type="match status" value="1"/>
</dbReference>
<feature type="domain" description="RUN" evidence="8">
    <location>
        <begin position="158"/>
        <end position="297"/>
    </location>
</feature>
<keyword evidence="2" id="KW-0808">Transferase</keyword>
<dbReference type="GO" id="GO:0004690">
    <property type="term" value="F:cyclic nucleotide-dependent protein kinase activity"/>
    <property type="evidence" value="ECO:0007669"/>
    <property type="project" value="UniProtKB-ARBA"/>
</dbReference>
<keyword evidence="5" id="KW-0067">ATP-binding</keyword>
<evidence type="ECO:0000256" key="3">
    <source>
        <dbReference type="ARBA" id="ARBA00022741"/>
    </source>
</evidence>
<dbReference type="PROSITE" id="PS50011">
    <property type="entry name" value="PROTEIN_KINASE_DOM"/>
    <property type="match status" value="1"/>
</dbReference>
<feature type="non-terminal residue" evidence="9">
    <location>
        <position position="331"/>
    </location>
</feature>
<reference evidence="9 10" key="1">
    <citation type="submission" date="2015-04" db="EMBL/GenBank/DDBJ databases">
        <title>Draft genome of the roundworm Trichinella nativa.</title>
        <authorList>
            <person name="Mitreva M."/>
        </authorList>
    </citation>
    <scope>NUCLEOTIDE SEQUENCE [LARGE SCALE GENOMIC DNA]</scope>
    <source>
        <strain evidence="9 10">ISS45</strain>
    </source>
</reference>
<keyword evidence="4" id="KW-0418">Kinase</keyword>
<evidence type="ECO:0000259" key="7">
    <source>
        <dbReference type="PROSITE" id="PS50011"/>
    </source>
</evidence>
<keyword evidence="3" id="KW-0547">Nucleotide-binding</keyword>
<protein>
    <submittedName>
        <fullName evidence="9">RUN domain protein</fullName>
    </submittedName>
</protein>
<evidence type="ECO:0000256" key="6">
    <source>
        <dbReference type="SAM" id="Coils"/>
    </source>
</evidence>
<dbReference type="SUPFAM" id="SSF140741">
    <property type="entry name" value="RUN domain-like"/>
    <property type="match status" value="1"/>
</dbReference>
<dbReference type="InterPro" id="IPR004012">
    <property type="entry name" value="Run_dom"/>
</dbReference>
<dbReference type="PROSITE" id="PS50826">
    <property type="entry name" value="RUN"/>
    <property type="match status" value="1"/>
</dbReference>
<feature type="domain" description="Protein kinase" evidence="7">
    <location>
        <begin position="1"/>
        <end position="92"/>
    </location>
</feature>
<dbReference type="InterPro" id="IPR037213">
    <property type="entry name" value="Run_dom_sf"/>
</dbReference>
<keyword evidence="6" id="KW-0175">Coiled coil</keyword>
<dbReference type="PANTHER" id="PTHR24353">
    <property type="entry name" value="CYCLIC NUCLEOTIDE-DEPENDENT PROTEIN KINASE"/>
    <property type="match status" value="1"/>
</dbReference>
<dbReference type="InterPro" id="IPR011009">
    <property type="entry name" value="Kinase-like_dom_sf"/>
</dbReference>
<accession>A0A1Y3EIP5</accession>
<dbReference type="Gene3D" id="1.20.58.900">
    <property type="match status" value="1"/>
</dbReference>
<evidence type="ECO:0000313" key="9">
    <source>
        <dbReference type="EMBL" id="OUC43716.1"/>
    </source>
</evidence>
<dbReference type="SMART" id="SM00593">
    <property type="entry name" value="RUN"/>
    <property type="match status" value="1"/>
</dbReference>
<proteinExistence type="predicted"/>
<evidence type="ECO:0000313" key="10">
    <source>
        <dbReference type="Proteomes" id="UP000243006"/>
    </source>
</evidence>
<evidence type="ECO:0000256" key="4">
    <source>
        <dbReference type="ARBA" id="ARBA00022777"/>
    </source>
</evidence>
<name>A0A1Y3EIP5_9BILA</name>
<evidence type="ECO:0000256" key="1">
    <source>
        <dbReference type="ARBA" id="ARBA00022527"/>
    </source>
</evidence>
<keyword evidence="1" id="KW-0723">Serine/threonine-protein kinase</keyword>
<dbReference type="EMBL" id="LVZM01014298">
    <property type="protein sequence ID" value="OUC43716.1"/>
    <property type="molecule type" value="Genomic_DNA"/>
</dbReference>